<accession>A0A0F2TGP4</accession>
<keyword evidence="2" id="KW-1185">Reference proteome</keyword>
<evidence type="ECO:0008006" key="3">
    <source>
        <dbReference type="Google" id="ProtNLM"/>
    </source>
</evidence>
<dbReference type="PATRIC" id="fig|359131.3.peg.1145"/>
<sequence length="94" mass="10130">MAPSPWLFPGGQPGRPISTTQLTQRLNQLGIRPNQARSTALFQLATEIPAAILARTLGIHTDVAVAWQRLSAGDWTSYAAEVSSRNTTTKESSP</sequence>
<gene>
    <name evidence="1" type="ORF">VM95_09065</name>
</gene>
<dbReference type="Proteomes" id="UP000033699">
    <property type="component" value="Unassembled WGS sequence"/>
</dbReference>
<protein>
    <recommendedName>
        <fullName evidence="3">Integrase</fullName>
    </recommendedName>
</protein>
<organism evidence="1 2">
    <name type="scientific">Streptomyces rubellomurinus (strain ATCC 31215)</name>
    <dbReference type="NCBI Taxonomy" id="359131"/>
    <lineage>
        <taxon>Bacteria</taxon>
        <taxon>Bacillati</taxon>
        <taxon>Actinomycetota</taxon>
        <taxon>Actinomycetes</taxon>
        <taxon>Kitasatosporales</taxon>
        <taxon>Streptomycetaceae</taxon>
        <taxon>Streptomyces</taxon>
    </lineage>
</organism>
<dbReference type="RefSeq" id="WP_045694020.1">
    <property type="nucleotide sequence ID" value="NZ_JZKH01000013.1"/>
</dbReference>
<name>A0A0F2TGP4_STRR3</name>
<comment type="caution">
    <text evidence="1">The sequence shown here is derived from an EMBL/GenBank/DDBJ whole genome shotgun (WGS) entry which is preliminary data.</text>
</comment>
<evidence type="ECO:0000313" key="2">
    <source>
        <dbReference type="Proteomes" id="UP000033699"/>
    </source>
</evidence>
<dbReference type="OrthoDB" id="3405537at2"/>
<dbReference type="EMBL" id="JZKH01000013">
    <property type="protein sequence ID" value="KJS62398.1"/>
    <property type="molecule type" value="Genomic_DNA"/>
</dbReference>
<evidence type="ECO:0000313" key="1">
    <source>
        <dbReference type="EMBL" id="KJS62398.1"/>
    </source>
</evidence>
<reference evidence="1 2" key="1">
    <citation type="submission" date="2015-02" db="EMBL/GenBank/DDBJ databases">
        <authorList>
            <person name="Ju K.-S."/>
            <person name="Doroghazi J.R."/>
            <person name="Metcalf W."/>
        </authorList>
    </citation>
    <scope>NUCLEOTIDE SEQUENCE [LARGE SCALE GENOMIC DNA]</scope>
    <source>
        <strain evidence="1 2">ATCC 31215</strain>
    </source>
</reference>
<dbReference type="AlphaFoldDB" id="A0A0F2TGP4"/>
<proteinExistence type="predicted"/>